<feature type="compositionally biased region" description="Polar residues" evidence="1">
    <location>
        <begin position="63"/>
        <end position="77"/>
    </location>
</feature>
<feature type="compositionally biased region" description="Basic and acidic residues" evidence="1">
    <location>
        <begin position="96"/>
        <end position="108"/>
    </location>
</feature>
<proteinExistence type="predicted"/>
<dbReference type="PANTHER" id="PTHR34779:SF1">
    <property type="entry name" value="OS09G0542900 PROTEIN"/>
    <property type="match status" value="1"/>
</dbReference>
<feature type="region of interest" description="Disordered" evidence="1">
    <location>
        <begin position="25"/>
        <end position="121"/>
    </location>
</feature>
<dbReference type="Gramene" id="OE9A035533T1">
    <property type="protein sequence ID" value="OE9A035533C1"/>
    <property type="gene ID" value="OE9A035533"/>
</dbReference>
<dbReference type="PANTHER" id="PTHR34779">
    <property type="entry name" value="OS09G0542900 PROTEIN"/>
    <property type="match status" value="1"/>
</dbReference>
<evidence type="ECO:0000313" key="2">
    <source>
        <dbReference type="EMBL" id="CAA3032311.1"/>
    </source>
</evidence>
<gene>
    <name evidence="2" type="ORF">OLEA9_A035533</name>
</gene>
<dbReference type="InterPro" id="IPR038796">
    <property type="entry name" value="At1g76070-like"/>
</dbReference>
<evidence type="ECO:0008006" key="4">
    <source>
        <dbReference type="Google" id="ProtNLM"/>
    </source>
</evidence>
<feature type="compositionally biased region" description="Basic residues" evidence="1">
    <location>
        <begin position="84"/>
        <end position="95"/>
    </location>
</feature>
<dbReference type="EMBL" id="CACTIH010009556">
    <property type="protein sequence ID" value="CAA3032311.1"/>
    <property type="molecule type" value="Genomic_DNA"/>
</dbReference>
<evidence type="ECO:0000256" key="1">
    <source>
        <dbReference type="SAM" id="MobiDB-lite"/>
    </source>
</evidence>
<accession>A0A8S0VNJ2</accession>
<protein>
    <recommendedName>
        <fullName evidence="4">Syringolide-induced protein 14-1-1</fullName>
    </recommendedName>
</protein>
<dbReference type="Proteomes" id="UP000594638">
    <property type="component" value="Unassembled WGS sequence"/>
</dbReference>
<dbReference type="AlphaFoldDB" id="A0A8S0VNJ2"/>
<sequence>MEKSQESNKSKNKILGFLPKAAVSFQKHISSPGKDKRSDGTNAKKGDTHLNSGCSGPIRSGKSKNSNFDTQEPSSPKISCMGQIKHKKKLFKNKTVKPERRKSDASTDHRKKPPLPDRAPSISQMKRFASSRDTHKLVNFDWRTAQIAPEEREDYSEGEEYDVIIPFSAPLLVTDSGSGGGGMAVEPRKEINLWKRRTMAQPKPLQLKMFAFWLTGHTILAVQPAAY</sequence>
<name>A0A8S0VNJ2_OLEEU</name>
<evidence type="ECO:0000313" key="3">
    <source>
        <dbReference type="Proteomes" id="UP000594638"/>
    </source>
</evidence>
<keyword evidence="3" id="KW-1185">Reference proteome</keyword>
<reference evidence="2 3" key="1">
    <citation type="submission" date="2019-12" db="EMBL/GenBank/DDBJ databases">
        <authorList>
            <person name="Alioto T."/>
            <person name="Alioto T."/>
            <person name="Gomez Garrido J."/>
        </authorList>
    </citation>
    <scope>NUCLEOTIDE SEQUENCE [LARGE SCALE GENOMIC DNA]</scope>
</reference>
<feature type="compositionally biased region" description="Basic and acidic residues" evidence="1">
    <location>
        <begin position="33"/>
        <end position="48"/>
    </location>
</feature>
<dbReference type="OrthoDB" id="1926132at2759"/>
<comment type="caution">
    <text evidence="2">The sequence shown here is derived from an EMBL/GenBank/DDBJ whole genome shotgun (WGS) entry which is preliminary data.</text>
</comment>
<organism evidence="2 3">
    <name type="scientific">Olea europaea subsp. europaea</name>
    <dbReference type="NCBI Taxonomy" id="158383"/>
    <lineage>
        <taxon>Eukaryota</taxon>
        <taxon>Viridiplantae</taxon>
        <taxon>Streptophyta</taxon>
        <taxon>Embryophyta</taxon>
        <taxon>Tracheophyta</taxon>
        <taxon>Spermatophyta</taxon>
        <taxon>Magnoliopsida</taxon>
        <taxon>eudicotyledons</taxon>
        <taxon>Gunneridae</taxon>
        <taxon>Pentapetalae</taxon>
        <taxon>asterids</taxon>
        <taxon>lamiids</taxon>
        <taxon>Lamiales</taxon>
        <taxon>Oleaceae</taxon>
        <taxon>Oleeae</taxon>
        <taxon>Olea</taxon>
    </lineage>
</organism>